<dbReference type="SUPFAM" id="SSF54001">
    <property type="entry name" value="Cysteine proteinases"/>
    <property type="match status" value="1"/>
</dbReference>
<dbReference type="Gene3D" id="2.30.30.40">
    <property type="entry name" value="SH3 Domains"/>
    <property type="match status" value="2"/>
</dbReference>
<evidence type="ECO:0000256" key="1">
    <source>
        <dbReference type="ARBA" id="ARBA00007074"/>
    </source>
</evidence>
<dbReference type="Pfam" id="PF23795">
    <property type="entry name" value="SH3_YKFC_2nd"/>
    <property type="match status" value="1"/>
</dbReference>
<sequence>MKIALIAIILVIIMLIVYLSVSQKNTEYSLIVKYHHSLQLGTHAKVWNSQQEDLIENKNDRKNNVESEQSNTAFINVSVATLWSEPNKLRSIDRYSATNPVDPWKWTKSMSVDDKLWLVGKTETQALYGQSVTILEEKDDWVKVAVHGQPTPKSDIGYVGWMPKEQIVKDSTFTYDENLLAIVTDPTTWLFHDQGLHSSFLEVSYNTRLPIIAQLDGVTLVSTPRDGYKWISSKSISVTQLEQEIKFPTGEDLVTTAKLFLGMPYVWAGTSGFGFDCSGFTYTIYKAHGITIPRDSSVQAIQGVPVKKEDLQKGDLLLFANNKGKGFVHHVGMYIGNGEMIHAPNSATPVEIIKVFESSYWSSEFAGARRYISIE</sequence>
<keyword evidence="4" id="KW-0788">Thiol protease</keyword>
<dbReference type="Pfam" id="PF18348">
    <property type="entry name" value="SH3_16"/>
    <property type="match status" value="1"/>
</dbReference>
<dbReference type="InterPro" id="IPR057812">
    <property type="entry name" value="SH3_YKFC_2nd"/>
</dbReference>
<evidence type="ECO:0000313" key="6">
    <source>
        <dbReference type="EMBL" id="MFC5465762.1"/>
    </source>
</evidence>
<dbReference type="PANTHER" id="PTHR47053:SF3">
    <property type="entry name" value="GAMMA-D-GLUTAMYL-L-LYSINE DIPEPTIDYL-PEPTIDASE"/>
    <property type="match status" value="1"/>
</dbReference>
<evidence type="ECO:0000256" key="4">
    <source>
        <dbReference type="ARBA" id="ARBA00022807"/>
    </source>
</evidence>
<protein>
    <submittedName>
        <fullName evidence="6">NlpC/P60 family protein</fullName>
    </submittedName>
</protein>
<keyword evidence="7" id="KW-1185">Reference proteome</keyword>
<comment type="similarity">
    <text evidence="1">Belongs to the peptidase C40 family.</text>
</comment>
<keyword evidence="3" id="KW-0378">Hydrolase</keyword>
<dbReference type="PANTHER" id="PTHR47053">
    <property type="entry name" value="MUREIN DD-ENDOPEPTIDASE MEPH-RELATED"/>
    <property type="match status" value="1"/>
</dbReference>
<dbReference type="InterPro" id="IPR041382">
    <property type="entry name" value="SH3_16"/>
</dbReference>
<dbReference type="EMBL" id="JBHSMC010000016">
    <property type="protein sequence ID" value="MFC5465762.1"/>
    <property type="molecule type" value="Genomic_DNA"/>
</dbReference>
<reference evidence="7" key="1">
    <citation type="journal article" date="2019" name="Int. J. Syst. Evol. Microbiol.">
        <title>The Global Catalogue of Microorganisms (GCM) 10K type strain sequencing project: providing services to taxonomists for standard genome sequencing and annotation.</title>
        <authorList>
            <consortium name="The Broad Institute Genomics Platform"/>
            <consortium name="The Broad Institute Genome Sequencing Center for Infectious Disease"/>
            <person name="Wu L."/>
            <person name="Ma J."/>
        </authorList>
    </citation>
    <scope>NUCLEOTIDE SEQUENCE [LARGE SCALE GENOMIC DNA]</scope>
    <source>
        <strain evidence="7">CGMCC 1.12237</strain>
    </source>
</reference>
<evidence type="ECO:0000256" key="2">
    <source>
        <dbReference type="ARBA" id="ARBA00022670"/>
    </source>
</evidence>
<dbReference type="Gene3D" id="3.90.1720.10">
    <property type="entry name" value="endopeptidase domain like (from Nostoc punctiforme)"/>
    <property type="match status" value="1"/>
</dbReference>
<gene>
    <name evidence="6" type="ORF">ACFPM4_13495</name>
</gene>
<dbReference type="Pfam" id="PF00877">
    <property type="entry name" value="NLPC_P60"/>
    <property type="match status" value="1"/>
</dbReference>
<dbReference type="InterPro" id="IPR051202">
    <property type="entry name" value="Peptidase_C40"/>
</dbReference>
<dbReference type="PROSITE" id="PS51935">
    <property type="entry name" value="NLPC_P60"/>
    <property type="match status" value="1"/>
</dbReference>
<feature type="domain" description="NlpC/P60" evidence="5">
    <location>
        <begin position="247"/>
        <end position="372"/>
    </location>
</feature>
<evidence type="ECO:0000259" key="5">
    <source>
        <dbReference type="PROSITE" id="PS51935"/>
    </source>
</evidence>
<dbReference type="InterPro" id="IPR000064">
    <property type="entry name" value="NLP_P60_dom"/>
</dbReference>
<name>A0ABW0LL69_9BACI</name>
<keyword evidence="2" id="KW-0645">Protease</keyword>
<evidence type="ECO:0000313" key="7">
    <source>
        <dbReference type="Proteomes" id="UP001596147"/>
    </source>
</evidence>
<proteinExistence type="inferred from homology"/>
<comment type="caution">
    <text evidence="6">The sequence shown here is derived from an EMBL/GenBank/DDBJ whole genome shotgun (WGS) entry which is preliminary data.</text>
</comment>
<evidence type="ECO:0000256" key="3">
    <source>
        <dbReference type="ARBA" id="ARBA00022801"/>
    </source>
</evidence>
<accession>A0ABW0LL69</accession>
<organism evidence="6 7">
    <name type="scientific">Lederbergia graminis</name>
    <dbReference type="NCBI Taxonomy" id="735518"/>
    <lineage>
        <taxon>Bacteria</taxon>
        <taxon>Bacillati</taxon>
        <taxon>Bacillota</taxon>
        <taxon>Bacilli</taxon>
        <taxon>Bacillales</taxon>
        <taxon>Bacillaceae</taxon>
        <taxon>Lederbergia</taxon>
    </lineage>
</organism>
<dbReference type="InterPro" id="IPR038765">
    <property type="entry name" value="Papain-like_cys_pep_sf"/>
</dbReference>
<dbReference type="Proteomes" id="UP001596147">
    <property type="component" value="Unassembled WGS sequence"/>
</dbReference>